<dbReference type="STRING" id="224999.GCA_001485475_01116"/>
<organism evidence="1">
    <name type="scientific">Tepidanaerobacter syntrophicus</name>
    <dbReference type="NCBI Taxonomy" id="224999"/>
    <lineage>
        <taxon>Bacteria</taxon>
        <taxon>Bacillati</taxon>
        <taxon>Bacillota</taxon>
        <taxon>Clostridia</taxon>
        <taxon>Thermosediminibacterales</taxon>
        <taxon>Tepidanaerobacteraceae</taxon>
        <taxon>Tepidanaerobacter</taxon>
    </lineage>
</organism>
<accession>A0A0U9HEI1</accession>
<dbReference type="AlphaFoldDB" id="A0A0U9HEI1"/>
<evidence type="ECO:0000313" key="1">
    <source>
        <dbReference type="EMBL" id="GAQ25101.1"/>
    </source>
</evidence>
<sequence>MSKANADIRREAKSANVAHWQIAKWLGCSESTFCRKLRDELSPEEKAMVRQAIKELSKAKQGCSNDGHICEAFGA</sequence>
<protein>
    <recommendedName>
        <fullName evidence="3">Helix-turn-helix domain-containing protein</fullName>
    </recommendedName>
</protein>
<gene>
    <name evidence="1" type="ORF">TSYNT_7119</name>
</gene>
<name>A0A0U9HEI1_9FIRM</name>
<reference evidence="1" key="1">
    <citation type="journal article" date="2016" name="Genome Announc.">
        <title>Draft Genome Sequence of the Syntrophic Lactate-Degrading Bacterium Tepidanaerobacter syntrophicus JLT.</title>
        <authorList>
            <person name="Matsuura N."/>
            <person name="Ohashi A."/>
            <person name="Tourlousse D.M."/>
            <person name="Sekiguchi Y."/>
        </authorList>
    </citation>
    <scope>NUCLEOTIDE SEQUENCE [LARGE SCALE GENOMIC DNA]</scope>
    <source>
        <strain evidence="1">JL</strain>
    </source>
</reference>
<keyword evidence="2" id="KW-1185">Reference proteome</keyword>
<evidence type="ECO:0008006" key="3">
    <source>
        <dbReference type="Google" id="ProtNLM"/>
    </source>
</evidence>
<dbReference type="OrthoDB" id="9816042at2"/>
<dbReference type="RefSeq" id="WP_059032517.1">
    <property type="nucleotide sequence ID" value="NZ_DF977001.1"/>
</dbReference>
<dbReference type="EMBL" id="DF977001">
    <property type="protein sequence ID" value="GAQ25101.1"/>
    <property type="molecule type" value="Genomic_DNA"/>
</dbReference>
<dbReference type="Proteomes" id="UP000062160">
    <property type="component" value="Unassembled WGS sequence"/>
</dbReference>
<proteinExistence type="predicted"/>
<evidence type="ECO:0000313" key="2">
    <source>
        <dbReference type="Proteomes" id="UP000062160"/>
    </source>
</evidence>